<evidence type="ECO:0000256" key="1">
    <source>
        <dbReference type="ARBA" id="ARBA00000900"/>
    </source>
</evidence>
<keyword evidence="13" id="KW-1185">Reference proteome</keyword>
<name>A0A7K6NF60_PEDTO</name>
<dbReference type="InterPro" id="IPR017907">
    <property type="entry name" value="Znf_RING_CS"/>
</dbReference>
<evidence type="ECO:0000256" key="6">
    <source>
        <dbReference type="ARBA" id="ARBA00022833"/>
    </source>
</evidence>
<dbReference type="PANTHER" id="PTHR46077">
    <property type="entry name" value="E3 UBIQUITIN-PROTEIN LIGASE TOPORS"/>
    <property type="match status" value="1"/>
</dbReference>
<evidence type="ECO:0000256" key="3">
    <source>
        <dbReference type="ARBA" id="ARBA00022679"/>
    </source>
</evidence>
<keyword evidence="12" id="KW-0436">Ligase</keyword>
<dbReference type="PROSITE" id="PS50089">
    <property type="entry name" value="ZF_RING_2"/>
    <property type="match status" value="1"/>
</dbReference>
<reference evidence="12 13" key="1">
    <citation type="submission" date="2019-09" db="EMBL/GenBank/DDBJ databases">
        <title>Bird 10,000 Genomes (B10K) Project - Family phase.</title>
        <authorList>
            <person name="Zhang G."/>
        </authorList>
    </citation>
    <scope>NUCLEOTIDE SEQUENCE [LARGE SCALE GENOMIC DNA]</scope>
    <source>
        <strain evidence="12">B10K-DU-029-80</strain>
        <tissue evidence="12">Muscle</tissue>
    </source>
</reference>
<evidence type="ECO:0000256" key="8">
    <source>
        <dbReference type="ARBA" id="ARBA00023163"/>
    </source>
</evidence>
<evidence type="ECO:0000256" key="5">
    <source>
        <dbReference type="ARBA" id="ARBA00022771"/>
    </source>
</evidence>
<feature type="region of interest" description="Disordered" evidence="10">
    <location>
        <begin position="77"/>
        <end position="107"/>
    </location>
</feature>
<accession>A0A7K6NF60</accession>
<keyword evidence="3" id="KW-0808">Transferase</keyword>
<feature type="domain" description="RING-type" evidence="11">
    <location>
        <begin position="6"/>
        <end position="45"/>
    </location>
</feature>
<keyword evidence="4" id="KW-0479">Metal-binding</keyword>
<dbReference type="EC" id="2.3.2.27" evidence="2"/>
<dbReference type="PANTHER" id="PTHR46077:SF1">
    <property type="entry name" value="TOP1 BINDING ARGININE_SERINE RICH PROTEIN, E3 UBIQUITIN LIGASE"/>
    <property type="match status" value="1"/>
</dbReference>
<dbReference type="SMART" id="SM00184">
    <property type="entry name" value="RING"/>
    <property type="match status" value="1"/>
</dbReference>
<dbReference type="Pfam" id="PF13639">
    <property type="entry name" value="zf-RING_2"/>
    <property type="match status" value="1"/>
</dbReference>
<dbReference type="InterPro" id="IPR013083">
    <property type="entry name" value="Znf_RING/FYVE/PHD"/>
</dbReference>
<dbReference type="InterPro" id="IPR001841">
    <property type="entry name" value="Znf_RING"/>
</dbReference>
<evidence type="ECO:0000256" key="4">
    <source>
        <dbReference type="ARBA" id="ARBA00022723"/>
    </source>
</evidence>
<organism evidence="12 13">
    <name type="scientific">Pedionomus torquatus</name>
    <name type="common">Plains-wanderer</name>
    <dbReference type="NCBI Taxonomy" id="227192"/>
    <lineage>
        <taxon>Eukaryota</taxon>
        <taxon>Metazoa</taxon>
        <taxon>Chordata</taxon>
        <taxon>Craniata</taxon>
        <taxon>Vertebrata</taxon>
        <taxon>Euteleostomi</taxon>
        <taxon>Archelosauria</taxon>
        <taxon>Archosauria</taxon>
        <taxon>Dinosauria</taxon>
        <taxon>Saurischia</taxon>
        <taxon>Theropoda</taxon>
        <taxon>Coelurosauria</taxon>
        <taxon>Aves</taxon>
        <taxon>Neognathae</taxon>
        <taxon>Neoaves</taxon>
        <taxon>Charadriiformes</taxon>
        <taxon>Pedionomidae</taxon>
        <taxon>Pedionomus</taxon>
    </lineage>
</organism>
<dbReference type="GO" id="GO:0061630">
    <property type="term" value="F:ubiquitin protein ligase activity"/>
    <property type="evidence" value="ECO:0007669"/>
    <property type="project" value="UniProtKB-EC"/>
</dbReference>
<dbReference type="PROSITE" id="PS00518">
    <property type="entry name" value="ZF_RING_1"/>
    <property type="match status" value="1"/>
</dbReference>
<feature type="compositionally biased region" description="Low complexity" evidence="10">
    <location>
        <begin position="310"/>
        <end position="344"/>
    </location>
</feature>
<dbReference type="GO" id="GO:0000209">
    <property type="term" value="P:protein polyubiquitination"/>
    <property type="evidence" value="ECO:0007669"/>
    <property type="project" value="TreeGrafter"/>
</dbReference>
<dbReference type="EMBL" id="VZRU01008508">
    <property type="protein sequence ID" value="NWW47393.1"/>
    <property type="molecule type" value="Genomic_DNA"/>
</dbReference>
<dbReference type="Gene3D" id="3.30.40.10">
    <property type="entry name" value="Zinc/RING finger domain, C3HC4 (zinc finger)"/>
    <property type="match status" value="1"/>
</dbReference>
<gene>
    <name evidence="12" type="primary">Topors</name>
    <name evidence="12" type="ORF">PEDTOR_R09691</name>
</gene>
<dbReference type="GO" id="GO:0016874">
    <property type="term" value="F:ligase activity"/>
    <property type="evidence" value="ECO:0007669"/>
    <property type="project" value="UniProtKB-KW"/>
</dbReference>
<comment type="catalytic activity">
    <reaction evidence="1">
        <text>S-ubiquitinyl-[E2 ubiquitin-conjugating enzyme]-L-cysteine + [acceptor protein]-L-lysine = [E2 ubiquitin-conjugating enzyme]-L-cysteine + N(6)-ubiquitinyl-[acceptor protein]-L-lysine.</text>
        <dbReference type="EC" id="2.3.2.27"/>
    </reaction>
</comment>
<evidence type="ECO:0000256" key="2">
    <source>
        <dbReference type="ARBA" id="ARBA00012483"/>
    </source>
</evidence>
<feature type="region of interest" description="Disordered" evidence="10">
    <location>
        <begin position="226"/>
        <end position="377"/>
    </location>
</feature>
<feature type="compositionally biased region" description="Pro residues" evidence="10">
    <location>
        <begin position="363"/>
        <end position="377"/>
    </location>
</feature>
<evidence type="ECO:0000313" key="12">
    <source>
        <dbReference type="EMBL" id="NWW47393.1"/>
    </source>
</evidence>
<evidence type="ECO:0000256" key="7">
    <source>
        <dbReference type="ARBA" id="ARBA00023015"/>
    </source>
</evidence>
<keyword evidence="5 9" id="KW-0863">Zinc-finger</keyword>
<dbReference type="Proteomes" id="UP000565207">
    <property type="component" value="Unassembled WGS sequence"/>
</dbReference>
<evidence type="ECO:0000313" key="13">
    <source>
        <dbReference type="Proteomes" id="UP000565207"/>
    </source>
</evidence>
<evidence type="ECO:0000256" key="10">
    <source>
        <dbReference type="SAM" id="MobiDB-lite"/>
    </source>
</evidence>
<dbReference type="GO" id="GO:0006513">
    <property type="term" value="P:protein monoubiquitination"/>
    <property type="evidence" value="ECO:0007669"/>
    <property type="project" value="TreeGrafter"/>
</dbReference>
<dbReference type="SUPFAM" id="SSF57850">
    <property type="entry name" value="RING/U-box"/>
    <property type="match status" value="1"/>
</dbReference>
<keyword evidence="6" id="KW-0862">Zinc</keyword>
<sequence length="377" mass="40364">ETQWQCPICYGTEDGIAYVIPCSHQICLGCLIRWAAVSSNCPLCNGRMETLKFSIRGENDYLRFIIPSSEESLPYIGLGGGAPRQPDNRRSHRPVPATPSSPQQMAVEGEQGAAGTEAVGGILPNMWGQLFRRNRELLNPLMPWLRREFEAVLGEQWWLAVGAEALVLQLLCFHGLDEEAIAQQMQPALGENADLLVHGLITHIRCQCIVEAQRMLHFVTDREEGDDDISAASSSSPSSSSSSSSSSSPTSSSNLPSSSSTSVGSAQEQTCSPPPASSSTRAVSNVEEHPRTLETILHGGSGHPTSPLVPAEQEQPQQQQEEAAGAGPSLPGGSSSPSASNRASGRTRQGPRCPPKRRAHSPPDSPQPPKKPPCGRR</sequence>
<proteinExistence type="predicted"/>
<protein>
    <recommendedName>
        <fullName evidence="2">RING-type E3 ubiquitin transferase</fullName>
        <ecNumber evidence="2">2.3.2.27</ecNumber>
    </recommendedName>
</protein>
<comment type="caution">
    <text evidence="12">The sequence shown here is derived from an EMBL/GenBank/DDBJ whole genome shotgun (WGS) entry which is preliminary data.</text>
</comment>
<feature type="compositionally biased region" description="Polar residues" evidence="10">
    <location>
        <begin position="263"/>
        <end position="283"/>
    </location>
</feature>
<evidence type="ECO:0000256" key="9">
    <source>
        <dbReference type="PROSITE-ProRule" id="PRU00175"/>
    </source>
</evidence>
<feature type="non-terminal residue" evidence="12">
    <location>
        <position position="1"/>
    </location>
</feature>
<evidence type="ECO:0000259" key="11">
    <source>
        <dbReference type="PROSITE" id="PS50089"/>
    </source>
</evidence>
<keyword evidence="8" id="KW-0804">Transcription</keyword>
<dbReference type="AlphaFoldDB" id="A0A7K6NF60"/>
<dbReference type="GO" id="GO:0008270">
    <property type="term" value="F:zinc ion binding"/>
    <property type="evidence" value="ECO:0007669"/>
    <property type="project" value="UniProtKB-KW"/>
</dbReference>
<keyword evidence="7" id="KW-0805">Transcription regulation</keyword>
<feature type="compositionally biased region" description="Low complexity" evidence="10">
    <location>
        <begin position="230"/>
        <end position="262"/>
    </location>
</feature>
<feature type="non-terminal residue" evidence="12">
    <location>
        <position position="377"/>
    </location>
</feature>